<organism evidence="2 3">
    <name type="scientific">Phytophthora megakarya</name>
    <dbReference type="NCBI Taxonomy" id="4795"/>
    <lineage>
        <taxon>Eukaryota</taxon>
        <taxon>Sar</taxon>
        <taxon>Stramenopiles</taxon>
        <taxon>Oomycota</taxon>
        <taxon>Peronosporomycetes</taxon>
        <taxon>Peronosporales</taxon>
        <taxon>Peronosporaceae</taxon>
        <taxon>Phytophthora</taxon>
    </lineage>
</organism>
<evidence type="ECO:0000313" key="2">
    <source>
        <dbReference type="EMBL" id="OWZ08539.1"/>
    </source>
</evidence>
<dbReference type="OrthoDB" id="109612at2759"/>
<sequence>MLNGLEAACWQSFVSQDDGHSDGCARNCSTNDRNRQSNQQPKLLYSQLLSGTEEMLREEEATCQKLRDQIQQVEGRTDELPKMIQECQAAVARAMKSAAYGTVSLERRQSLADLTDVDVTATTASIREEFTETRHRKDLRMWACNDLRAGLNELITRKSELKQLVSIATTDVKREEQANKQRAKRLEDLRTISAASSLLPIGRGGSNTSTQQQLARLTLALAKNQVLQEARKERKAFVRARTETIFDVRSQLCELNTRRVAVEKELNELEEEAAQMKRSFTPRPDWNELHDATVVTTAVDRVDPTARMRMGATRNKLAGAKAADFEEDRASEQRIMQILSSNWSTIQKVGAMATELAKIRSRDHTGDTILAEQKKLEHLHKEINRLMQQLEAVKAQSAA</sequence>
<accession>A0A225VU71</accession>
<reference evidence="3" key="1">
    <citation type="submission" date="2017-03" db="EMBL/GenBank/DDBJ databases">
        <title>Phytopthora megakarya and P. palmivora, two closely related causual agents of cacao black pod achieved similar genome size and gene model numbers by different mechanisms.</title>
        <authorList>
            <person name="Ali S."/>
            <person name="Shao J."/>
            <person name="Larry D.J."/>
            <person name="Kronmiller B."/>
            <person name="Shen D."/>
            <person name="Strem M.D."/>
            <person name="Melnick R.L."/>
            <person name="Guiltinan M.J."/>
            <person name="Tyler B.M."/>
            <person name="Meinhardt L.W."/>
            <person name="Bailey B.A."/>
        </authorList>
    </citation>
    <scope>NUCLEOTIDE SEQUENCE [LARGE SCALE GENOMIC DNA]</scope>
    <source>
        <strain evidence="3">zdho120</strain>
    </source>
</reference>
<gene>
    <name evidence="2" type="ORF">PHMEG_00018899</name>
</gene>
<evidence type="ECO:0000313" key="3">
    <source>
        <dbReference type="Proteomes" id="UP000198211"/>
    </source>
</evidence>
<dbReference type="EMBL" id="NBNE01003117">
    <property type="protein sequence ID" value="OWZ08539.1"/>
    <property type="molecule type" value="Genomic_DNA"/>
</dbReference>
<feature type="coiled-coil region" evidence="1">
    <location>
        <begin position="252"/>
        <end position="279"/>
    </location>
</feature>
<evidence type="ECO:0008006" key="4">
    <source>
        <dbReference type="Google" id="ProtNLM"/>
    </source>
</evidence>
<dbReference type="Proteomes" id="UP000198211">
    <property type="component" value="Unassembled WGS sequence"/>
</dbReference>
<comment type="caution">
    <text evidence="2">The sequence shown here is derived from an EMBL/GenBank/DDBJ whole genome shotgun (WGS) entry which is preliminary data.</text>
</comment>
<feature type="coiled-coil region" evidence="1">
    <location>
        <begin position="369"/>
        <end position="396"/>
    </location>
</feature>
<protein>
    <recommendedName>
        <fullName evidence="4">Tektin</fullName>
    </recommendedName>
</protein>
<keyword evidence="1" id="KW-0175">Coiled coil</keyword>
<proteinExistence type="predicted"/>
<keyword evidence="3" id="KW-1185">Reference proteome</keyword>
<evidence type="ECO:0000256" key="1">
    <source>
        <dbReference type="SAM" id="Coils"/>
    </source>
</evidence>
<dbReference type="AlphaFoldDB" id="A0A225VU71"/>
<feature type="coiled-coil region" evidence="1">
    <location>
        <begin position="49"/>
        <end position="76"/>
    </location>
</feature>
<name>A0A225VU71_9STRA</name>